<reference evidence="1" key="2">
    <citation type="journal article" date="2022" name="New Phytol.">
        <title>Evolutionary transition to the ectomycorrhizal habit in the genomes of a hyperdiverse lineage of mushroom-forming fungi.</title>
        <authorList>
            <person name="Looney B."/>
            <person name="Miyauchi S."/>
            <person name="Morin E."/>
            <person name="Drula E."/>
            <person name="Courty P.E."/>
            <person name="Kohler A."/>
            <person name="Kuo A."/>
            <person name="LaButti K."/>
            <person name="Pangilinan J."/>
            <person name="Lipzen A."/>
            <person name="Riley R."/>
            <person name="Andreopoulos W."/>
            <person name="He G."/>
            <person name="Johnson J."/>
            <person name="Nolan M."/>
            <person name="Tritt A."/>
            <person name="Barry K.W."/>
            <person name="Grigoriev I.V."/>
            <person name="Nagy L.G."/>
            <person name="Hibbett D."/>
            <person name="Henrissat B."/>
            <person name="Matheny P.B."/>
            <person name="Labbe J."/>
            <person name="Martin F.M."/>
        </authorList>
    </citation>
    <scope>NUCLEOTIDE SEQUENCE</scope>
    <source>
        <strain evidence="1">FP105234-sp</strain>
    </source>
</reference>
<comment type="caution">
    <text evidence="1">The sequence shown here is derived from an EMBL/GenBank/DDBJ whole genome shotgun (WGS) entry which is preliminary data.</text>
</comment>
<dbReference type="EMBL" id="MU275936">
    <property type="protein sequence ID" value="KAI0046031.1"/>
    <property type="molecule type" value="Genomic_DNA"/>
</dbReference>
<protein>
    <submittedName>
        <fullName evidence="1">Uncharacterized protein</fullName>
    </submittedName>
</protein>
<reference evidence="1" key="1">
    <citation type="submission" date="2021-02" db="EMBL/GenBank/DDBJ databases">
        <authorList>
            <consortium name="DOE Joint Genome Institute"/>
            <person name="Ahrendt S."/>
            <person name="Looney B.P."/>
            <person name="Miyauchi S."/>
            <person name="Morin E."/>
            <person name="Drula E."/>
            <person name="Courty P.E."/>
            <person name="Chicoki N."/>
            <person name="Fauchery L."/>
            <person name="Kohler A."/>
            <person name="Kuo A."/>
            <person name="Labutti K."/>
            <person name="Pangilinan J."/>
            <person name="Lipzen A."/>
            <person name="Riley R."/>
            <person name="Andreopoulos W."/>
            <person name="He G."/>
            <person name="Johnson J."/>
            <person name="Barry K.W."/>
            <person name="Grigoriev I.V."/>
            <person name="Nagy L."/>
            <person name="Hibbett D."/>
            <person name="Henrissat B."/>
            <person name="Matheny P.B."/>
            <person name="Labbe J."/>
            <person name="Martin F."/>
        </authorList>
    </citation>
    <scope>NUCLEOTIDE SEQUENCE</scope>
    <source>
        <strain evidence="1">FP105234-sp</strain>
    </source>
</reference>
<proteinExistence type="predicted"/>
<evidence type="ECO:0000313" key="1">
    <source>
        <dbReference type="EMBL" id="KAI0046031.1"/>
    </source>
</evidence>
<sequence>MACPVRTTSQPEMSITTPATPQQSHAWEVAYAPASEAFIKNQSIAYPSFEFLRQYNGALEMFSGIELENPNVLVVIDWVSLEAHEAYEKTPAYQEYITLLTPEIAGGATPVHVHFVVSPDGALRAPITEVLWVTPKTDATQSDVVATLDKLVAYANNPRTGVIAASYGPVVETPGTYIVVVGWSSFKAYVSECPSGTLHDLFKALPSFAEHYIRGKSGVSFGDLVGELSKKAEVTDVHSVLTEFN</sequence>
<organism evidence="1 2">
    <name type="scientific">Auriscalpium vulgare</name>
    <dbReference type="NCBI Taxonomy" id="40419"/>
    <lineage>
        <taxon>Eukaryota</taxon>
        <taxon>Fungi</taxon>
        <taxon>Dikarya</taxon>
        <taxon>Basidiomycota</taxon>
        <taxon>Agaricomycotina</taxon>
        <taxon>Agaricomycetes</taxon>
        <taxon>Russulales</taxon>
        <taxon>Auriscalpiaceae</taxon>
        <taxon>Auriscalpium</taxon>
    </lineage>
</organism>
<dbReference type="Proteomes" id="UP000814033">
    <property type="component" value="Unassembled WGS sequence"/>
</dbReference>
<keyword evidence="2" id="KW-1185">Reference proteome</keyword>
<accession>A0ACB8RPD8</accession>
<gene>
    <name evidence="1" type="ORF">FA95DRAFT_1671931</name>
</gene>
<name>A0ACB8RPD8_9AGAM</name>
<evidence type="ECO:0000313" key="2">
    <source>
        <dbReference type="Proteomes" id="UP000814033"/>
    </source>
</evidence>